<dbReference type="SMART" id="SM00389">
    <property type="entry name" value="HOX"/>
    <property type="match status" value="1"/>
</dbReference>
<dbReference type="Pfam" id="PF07526">
    <property type="entry name" value="POX"/>
    <property type="match status" value="1"/>
</dbReference>
<dbReference type="Gene3D" id="1.10.10.60">
    <property type="entry name" value="Homeodomain-like"/>
    <property type="match status" value="1"/>
</dbReference>
<keyword evidence="7 8" id="KW-0539">Nucleus</keyword>
<dbReference type="Pfam" id="PF05920">
    <property type="entry name" value="Homeobox_KN"/>
    <property type="match status" value="1"/>
</dbReference>
<dbReference type="InterPro" id="IPR009057">
    <property type="entry name" value="Homeodomain-like_sf"/>
</dbReference>
<feature type="compositionally biased region" description="Low complexity" evidence="9">
    <location>
        <begin position="119"/>
        <end position="132"/>
    </location>
</feature>
<organism evidence="11 12">
    <name type="scientific">Stephania cephalantha</name>
    <dbReference type="NCBI Taxonomy" id="152367"/>
    <lineage>
        <taxon>Eukaryota</taxon>
        <taxon>Viridiplantae</taxon>
        <taxon>Streptophyta</taxon>
        <taxon>Embryophyta</taxon>
        <taxon>Tracheophyta</taxon>
        <taxon>Spermatophyta</taxon>
        <taxon>Magnoliopsida</taxon>
        <taxon>Ranunculales</taxon>
        <taxon>Menispermaceae</taxon>
        <taxon>Menispermoideae</taxon>
        <taxon>Cissampelideae</taxon>
        <taxon>Stephania</taxon>
    </lineage>
</organism>
<dbReference type="CDD" id="cd00086">
    <property type="entry name" value="homeodomain"/>
    <property type="match status" value="1"/>
</dbReference>
<comment type="subcellular location">
    <subcellularLocation>
        <location evidence="1 8">Nucleus</location>
    </subcellularLocation>
</comment>
<keyword evidence="4 8" id="KW-0238">DNA-binding</keyword>
<gene>
    <name evidence="11" type="ORF">Scep_020712</name>
</gene>
<evidence type="ECO:0000313" key="12">
    <source>
        <dbReference type="Proteomes" id="UP001419268"/>
    </source>
</evidence>
<accession>A0AAP0IDN7</accession>
<evidence type="ECO:0000256" key="8">
    <source>
        <dbReference type="PROSITE-ProRule" id="PRU00108"/>
    </source>
</evidence>
<keyword evidence="12" id="KW-1185">Reference proteome</keyword>
<evidence type="ECO:0000313" key="11">
    <source>
        <dbReference type="EMBL" id="KAK9113193.1"/>
    </source>
</evidence>
<evidence type="ECO:0000256" key="1">
    <source>
        <dbReference type="ARBA" id="ARBA00004123"/>
    </source>
</evidence>
<dbReference type="AlphaFoldDB" id="A0AAP0IDN7"/>
<name>A0AAP0IDN7_9MAGN</name>
<keyword evidence="3" id="KW-0805">Transcription regulation</keyword>
<evidence type="ECO:0000256" key="9">
    <source>
        <dbReference type="SAM" id="MobiDB-lite"/>
    </source>
</evidence>
<dbReference type="GO" id="GO:0006355">
    <property type="term" value="P:regulation of DNA-templated transcription"/>
    <property type="evidence" value="ECO:0007669"/>
    <property type="project" value="InterPro"/>
</dbReference>
<keyword evidence="6" id="KW-0804">Transcription</keyword>
<dbReference type="InterPro" id="IPR050224">
    <property type="entry name" value="TALE_homeobox"/>
</dbReference>
<dbReference type="Proteomes" id="UP001419268">
    <property type="component" value="Unassembled WGS sequence"/>
</dbReference>
<evidence type="ECO:0000256" key="7">
    <source>
        <dbReference type="ARBA" id="ARBA00023242"/>
    </source>
</evidence>
<sequence>MSQSFHHPGIYSFSNGFDLAQQSQRNKLLSLRGFEAAAAAAAPTSLVGLDDDQDQQTGAPAGELPLYETQGGGGGGGMLSEMFNFQSAAQPPSELLENHNHHHQIIQDSFRHQHHHHQQQQQQQWYGTAAARHAADDDHHHSPKHHHNHHQISSSHHHHHHLNVNVNVNGDDSASAMHLFLMKPQPRSPSPPLHILLPNQSTTTTTTTTTTSSPPLQVFHHTTDAAFDATPIIPQFTWVPDSSTTGSGAHDSATATRIVGGKIDGENQGLSLSLSPLHHLEAAKAEELRIGDGAAAAAVLYFNQGTTGTSTSLKNLELHHQQQQQLQPVHLQGSVVSHHHLHQGHQVHVGYSPSLGMMNVLRNSKYLKPAQELLEEFCSVGRGQFKNNKPSKDSSNPNNQTSTTAAGAAGRGGGVLSCSSSSKDLPPLSASDRIQYQRRKAALLSILDEVDRRYNHYCVQMQSVVNSFDSIMGYGAARPYTALAQKAMSRHFRCLKDAIAAQLKQTRELLGEKDGVGASGITKGETPRLKLLDQTLRQQRAFHQIGMMEQEAWRPQRGLPERSVNILRAWLFEHFLHPGVVPLKMLRSFSNGCFRYPSDADKHLLARQTGLSRNQVSNWFINARVRLWKPMVEEMYQQESKDEEDTVDHHYQGDDDDDDGDCDGDQVLDRSHTNKQSQGQSSSSAQTPSSAAAPPPPPPPTTTTTTTATATATTASNAVGKRSEIDAIENDPSSSAINAINAQRCFPENQTNIAAATASVTIMPTTTSSTSVIMNNRPPTAASLQFHHHHPHHQYSHHHHQLHQLQQHQQVMMATMADQESSNRRGIVINNVVDQYGPTTSATTMDSSTLLMFGSSGGAATTGDHVSLTLGLRHAPENNRFPLSDFGSC</sequence>
<dbReference type="GO" id="GO:0005634">
    <property type="term" value="C:nucleus"/>
    <property type="evidence" value="ECO:0007669"/>
    <property type="project" value="UniProtKB-SubCell"/>
</dbReference>
<feature type="region of interest" description="Disordered" evidence="9">
    <location>
        <begin position="109"/>
        <end position="159"/>
    </location>
</feature>
<dbReference type="InterPro" id="IPR008422">
    <property type="entry name" value="KN_HD"/>
</dbReference>
<feature type="compositionally biased region" description="Low complexity" evidence="9">
    <location>
        <begin position="676"/>
        <end position="692"/>
    </location>
</feature>
<feature type="compositionally biased region" description="Basic residues" evidence="9">
    <location>
        <begin position="141"/>
        <end position="159"/>
    </location>
</feature>
<feature type="region of interest" description="Disordered" evidence="9">
    <location>
        <begin position="385"/>
        <end position="431"/>
    </location>
</feature>
<evidence type="ECO:0000256" key="2">
    <source>
        <dbReference type="ARBA" id="ARBA00006454"/>
    </source>
</evidence>
<dbReference type="PANTHER" id="PTHR11850">
    <property type="entry name" value="HOMEOBOX PROTEIN TRANSCRIPTION FACTORS"/>
    <property type="match status" value="1"/>
</dbReference>
<proteinExistence type="inferred from homology"/>
<feature type="domain" description="Homeobox" evidence="10">
    <location>
        <begin position="585"/>
        <end position="630"/>
    </location>
</feature>
<dbReference type="EMBL" id="JBBNAG010000008">
    <property type="protein sequence ID" value="KAK9113193.1"/>
    <property type="molecule type" value="Genomic_DNA"/>
</dbReference>
<feature type="DNA-binding region" description="Homeobox" evidence="8">
    <location>
        <begin position="587"/>
        <end position="631"/>
    </location>
</feature>
<keyword evidence="5 8" id="KW-0371">Homeobox</keyword>
<comment type="caution">
    <text evidence="11">The sequence shown here is derived from an EMBL/GenBank/DDBJ whole genome shotgun (WGS) entry which is preliminary data.</text>
</comment>
<protein>
    <recommendedName>
        <fullName evidence="10">Homeobox domain-containing protein</fullName>
    </recommendedName>
</protein>
<feature type="region of interest" description="Disordered" evidence="9">
    <location>
        <begin position="45"/>
        <end position="65"/>
    </location>
</feature>
<dbReference type="InterPro" id="IPR006563">
    <property type="entry name" value="POX_dom"/>
</dbReference>
<evidence type="ECO:0000256" key="5">
    <source>
        <dbReference type="ARBA" id="ARBA00023155"/>
    </source>
</evidence>
<feature type="compositionally biased region" description="Acidic residues" evidence="9">
    <location>
        <begin position="654"/>
        <end position="666"/>
    </location>
</feature>
<evidence type="ECO:0000256" key="6">
    <source>
        <dbReference type="ARBA" id="ARBA00023163"/>
    </source>
</evidence>
<feature type="region of interest" description="Disordered" evidence="9">
    <location>
        <begin position="636"/>
        <end position="724"/>
    </location>
</feature>
<feature type="compositionally biased region" description="Low complexity" evidence="9">
    <location>
        <begin position="702"/>
        <end position="716"/>
    </location>
</feature>
<evidence type="ECO:0000256" key="3">
    <source>
        <dbReference type="ARBA" id="ARBA00023015"/>
    </source>
</evidence>
<comment type="similarity">
    <text evidence="2">Belongs to the TALE/BELL homeobox family.</text>
</comment>
<evidence type="ECO:0000256" key="4">
    <source>
        <dbReference type="ARBA" id="ARBA00023125"/>
    </source>
</evidence>
<reference evidence="11 12" key="1">
    <citation type="submission" date="2024-01" db="EMBL/GenBank/DDBJ databases">
        <title>Genome assemblies of Stephania.</title>
        <authorList>
            <person name="Yang L."/>
        </authorList>
    </citation>
    <scope>NUCLEOTIDE SEQUENCE [LARGE SCALE GENOMIC DNA]</scope>
    <source>
        <strain evidence="11">JXDWG</strain>
        <tissue evidence="11">Leaf</tissue>
    </source>
</reference>
<dbReference type="PROSITE" id="PS50071">
    <property type="entry name" value="HOMEOBOX_2"/>
    <property type="match status" value="1"/>
</dbReference>
<dbReference type="SUPFAM" id="SSF46689">
    <property type="entry name" value="Homeodomain-like"/>
    <property type="match status" value="1"/>
</dbReference>
<dbReference type="SMART" id="SM00574">
    <property type="entry name" value="POX"/>
    <property type="match status" value="1"/>
</dbReference>
<evidence type="ECO:0000259" key="10">
    <source>
        <dbReference type="PROSITE" id="PS50071"/>
    </source>
</evidence>
<dbReference type="InterPro" id="IPR001356">
    <property type="entry name" value="HD"/>
</dbReference>
<dbReference type="GO" id="GO:0003677">
    <property type="term" value="F:DNA binding"/>
    <property type="evidence" value="ECO:0007669"/>
    <property type="project" value="UniProtKB-UniRule"/>
</dbReference>